<reference evidence="6 7" key="1">
    <citation type="journal article" date="2013" name="Curr. Biol.">
        <title>The Genome of the Foraminiferan Reticulomyxa filosa.</title>
        <authorList>
            <person name="Glockner G."/>
            <person name="Hulsmann N."/>
            <person name="Schleicher M."/>
            <person name="Noegel A.A."/>
            <person name="Eichinger L."/>
            <person name="Gallinger C."/>
            <person name="Pawlowski J."/>
            <person name="Sierra R."/>
            <person name="Euteneuer U."/>
            <person name="Pillet L."/>
            <person name="Moustafa A."/>
            <person name="Platzer M."/>
            <person name="Groth M."/>
            <person name="Szafranski K."/>
            <person name="Schliwa M."/>
        </authorList>
    </citation>
    <scope>NUCLEOTIDE SEQUENCE [LARGE SCALE GENOMIC DNA]</scope>
</reference>
<dbReference type="GO" id="GO:0046872">
    <property type="term" value="F:metal ion binding"/>
    <property type="evidence" value="ECO:0007669"/>
    <property type="project" value="UniProtKB-KW"/>
</dbReference>
<dbReference type="InterPro" id="IPR050738">
    <property type="entry name" value="Sulfatase"/>
</dbReference>
<evidence type="ECO:0000259" key="5">
    <source>
        <dbReference type="Pfam" id="PF00884"/>
    </source>
</evidence>
<keyword evidence="7" id="KW-1185">Reference proteome</keyword>
<name>X6M6L3_RETFI</name>
<dbReference type="Gene3D" id="3.40.720.10">
    <property type="entry name" value="Alkaline Phosphatase, subunit A"/>
    <property type="match status" value="1"/>
</dbReference>
<dbReference type="Pfam" id="PF00884">
    <property type="entry name" value="Sulfatase"/>
    <property type="match status" value="1"/>
</dbReference>
<evidence type="ECO:0000256" key="2">
    <source>
        <dbReference type="ARBA" id="ARBA00022723"/>
    </source>
</evidence>
<sequence>MTIANFLKDKGYFTKLIGKWHLGHNYTLPTDRGFDSFFGLPYSHEEGFPGPQPEDLVSSFFFFFDDHNYQPQKHFMFLGQTFFFFFGMPCAKPQKKKKKKEQPVNLSTLTPRYNDEVIEFLTNMSSSDRRFLLYMAYEQPHVPLFVSPGYNNRSRRGLYGDSVQEMDSSIGLVISTLERLGMINNTLIIVSSDNGAWVNPSSGMPHPTVTYTFDGGSNAPFRGGKGSTWEGGIHVPAIMWYPAQIPPKSLCMSPITNMDILPTLAEWLNFSLPTDRTYDGVSVLSHLLNPSQCSNSTNDPRQYVYYWRDHLLYAVRYKGYKAHYITRPGFGMEPPIRHDPPLLYNIEWDPAESVELNTSLPEYQQILQIIDSAKTKNENDVYSDMGPALFDQSSYRVVPCCDKGYNVTQAIEFWKQDDDAGLALWDECVCNYKP</sequence>
<keyword evidence="4" id="KW-0106">Calcium</keyword>
<dbReference type="InterPro" id="IPR000917">
    <property type="entry name" value="Sulfatase_N"/>
</dbReference>
<comment type="caution">
    <text evidence="6">The sequence shown here is derived from an EMBL/GenBank/DDBJ whole genome shotgun (WGS) entry which is preliminary data.</text>
</comment>
<dbReference type="PANTHER" id="PTHR42693">
    <property type="entry name" value="ARYLSULFATASE FAMILY MEMBER"/>
    <property type="match status" value="1"/>
</dbReference>
<dbReference type="PANTHER" id="PTHR42693:SF33">
    <property type="entry name" value="ARYLSULFATASE"/>
    <property type="match status" value="1"/>
</dbReference>
<dbReference type="Gene3D" id="3.30.1120.10">
    <property type="match status" value="1"/>
</dbReference>
<keyword evidence="3" id="KW-0378">Hydrolase</keyword>
<protein>
    <submittedName>
        <fullName evidence="6">Arylsulfatase</fullName>
    </submittedName>
</protein>
<dbReference type="OMA" id="IICININ"/>
<dbReference type="GO" id="GO:0004065">
    <property type="term" value="F:arylsulfatase activity"/>
    <property type="evidence" value="ECO:0007669"/>
    <property type="project" value="TreeGrafter"/>
</dbReference>
<evidence type="ECO:0000256" key="4">
    <source>
        <dbReference type="ARBA" id="ARBA00022837"/>
    </source>
</evidence>
<dbReference type="InterPro" id="IPR024607">
    <property type="entry name" value="Sulfatase_CS"/>
</dbReference>
<dbReference type="SUPFAM" id="SSF53649">
    <property type="entry name" value="Alkaline phosphatase-like"/>
    <property type="match status" value="1"/>
</dbReference>
<evidence type="ECO:0000256" key="1">
    <source>
        <dbReference type="ARBA" id="ARBA00008779"/>
    </source>
</evidence>
<evidence type="ECO:0000313" key="7">
    <source>
        <dbReference type="Proteomes" id="UP000023152"/>
    </source>
</evidence>
<dbReference type="EMBL" id="ASPP01023971">
    <property type="protein sequence ID" value="ETO09633.1"/>
    <property type="molecule type" value="Genomic_DNA"/>
</dbReference>
<comment type="similarity">
    <text evidence="1">Belongs to the sulfatase family.</text>
</comment>
<feature type="domain" description="Sulfatase N-terminal" evidence="5">
    <location>
        <begin position="2"/>
        <end position="269"/>
    </location>
</feature>
<dbReference type="Proteomes" id="UP000023152">
    <property type="component" value="Unassembled WGS sequence"/>
</dbReference>
<dbReference type="InterPro" id="IPR017850">
    <property type="entry name" value="Alkaline_phosphatase_core_sf"/>
</dbReference>
<keyword evidence="2" id="KW-0479">Metal-binding</keyword>
<evidence type="ECO:0000313" key="6">
    <source>
        <dbReference type="EMBL" id="ETO09633.1"/>
    </source>
</evidence>
<dbReference type="PROSITE" id="PS00149">
    <property type="entry name" value="SULFATASE_2"/>
    <property type="match status" value="1"/>
</dbReference>
<dbReference type="Pfam" id="PF14707">
    <property type="entry name" value="Sulfatase_C"/>
    <property type="match status" value="1"/>
</dbReference>
<organism evidence="6 7">
    <name type="scientific">Reticulomyxa filosa</name>
    <dbReference type="NCBI Taxonomy" id="46433"/>
    <lineage>
        <taxon>Eukaryota</taxon>
        <taxon>Sar</taxon>
        <taxon>Rhizaria</taxon>
        <taxon>Retaria</taxon>
        <taxon>Foraminifera</taxon>
        <taxon>Monothalamids</taxon>
        <taxon>Reticulomyxidae</taxon>
        <taxon>Reticulomyxa</taxon>
    </lineage>
</organism>
<evidence type="ECO:0000256" key="3">
    <source>
        <dbReference type="ARBA" id="ARBA00022801"/>
    </source>
</evidence>
<dbReference type="AlphaFoldDB" id="X6M6L3"/>
<accession>X6M6L3</accession>
<proteinExistence type="inferred from homology"/>
<dbReference type="OrthoDB" id="195633at2759"/>
<gene>
    <name evidence="6" type="ORF">RFI_27741</name>
</gene>